<reference evidence="1 2" key="1">
    <citation type="submission" date="2016-05" db="EMBL/GenBank/DDBJ databases">
        <title>Microbial solvent formation.</title>
        <authorList>
            <person name="Poehlein A."/>
            <person name="Montoya Solano J.D."/>
            <person name="Flitsch S."/>
            <person name="Krabben P."/>
            <person name="Duerre P."/>
            <person name="Daniel R."/>
        </authorList>
    </citation>
    <scope>NUCLEOTIDE SEQUENCE [LARGE SCALE GENOMIC DNA]</scope>
    <source>
        <strain evidence="1 2">L1-8</strain>
    </source>
</reference>
<dbReference type="AlphaFoldDB" id="A0A1S8MQ60"/>
<evidence type="ECO:0000313" key="2">
    <source>
        <dbReference type="Proteomes" id="UP000191154"/>
    </source>
</evidence>
<dbReference type="InterPro" id="IPR011989">
    <property type="entry name" value="ARM-like"/>
</dbReference>
<accession>A0A1S8MQ60</accession>
<evidence type="ECO:0008006" key="3">
    <source>
        <dbReference type="Google" id="ProtNLM"/>
    </source>
</evidence>
<dbReference type="RefSeq" id="WP_077867226.1">
    <property type="nucleotide sequence ID" value="NZ_LZYZ01000010.1"/>
</dbReference>
<sequence>MNKEFAVNFLKKYQPMPSDNILSEELINQYDLVRKYFLNNPDEECIPLLLNSFGEYDGMGVYQLLEDVLLKFKHDKVVVHLKQSLKNKYNGVRYWSAQIASSFPDEVLINPLEELLYSPQQDIRLAAISALSSIDDGKVIKIIVNHLNNEKDSDAVEFINMVLEDLSNK</sequence>
<dbReference type="Proteomes" id="UP000191154">
    <property type="component" value="Unassembled WGS sequence"/>
</dbReference>
<gene>
    <name evidence="1" type="ORF">CLOSAC_42480</name>
</gene>
<name>A0A1S8MQ60_CLOSA</name>
<dbReference type="SUPFAM" id="SSF48371">
    <property type="entry name" value="ARM repeat"/>
    <property type="match status" value="1"/>
</dbReference>
<comment type="caution">
    <text evidence="1">The sequence shown here is derived from an EMBL/GenBank/DDBJ whole genome shotgun (WGS) entry which is preliminary data.</text>
</comment>
<dbReference type="InterPro" id="IPR016024">
    <property type="entry name" value="ARM-type_fold"/>
</dbReference>
<evidence type="ECO:0000313" key="1">
    <source>
        <dbReference type="EMBL" id="OOM06329.1"/>
    </source>
</evidence>
<organism evidence="1 2">
    <name type="scientific">Clostridium saccharobutylicum</name>
    <dbReference type="NCBI Taxonomy" id="169679"/>
    <lineage>
        <taxon>Bacteria</taxon>
        <taxon>Bacillati</taxon>
        <taxon>Bacillota</taxon>
        <taxon>Clostridia</taxon>
        <taxon>Eubacteriales</taxon>
        <taxon>Clostridiaceae</taxon>
        <taxon>Clostridium</taxon>
    </lineage>
</organism>
<proteinExistence type="predicted"/>
<dbReference type="Gene3D" id="1.25.10.10">
    <property type="entry name" value="Leucine-rich Repeat Variant"/>
    <property type="match status" value="1"/>
</dbReference>
<protein>
    <recommendedName>
        <fullName evidence="3">HEAT repeat protein</fullName>
    </recommendedName>
</protein>
<dbReference type="EMBL" id="LZYZ01000010">
    <property type="protein sequence ID" value="OOM06329.1"/>
    <property type="molecule type" value="Genomic_DNA"/>
</dbReference>